<gene>
    <name evidence="1" type="ORF">GPLA_1263</name>
</gene>
<keyword evidence="2" id="KW-1185">Reference proteome</keyword>
<name>K6ZTM5_9ALTE</name>
<reference evidence="2" key="1">
    <citation type="journal article" date="2014" name="Environ. Microbiol.">
        <title>Comparative genomics of the marine bacterial genus Glaciecola reveals the high degree of genomic diversity and genomic characteristic for cold adaptation.</title>
        <authorList>
            <person name="Qin Q.L."/>
            <person name="Xie B.B."/>
            <person name="Yu Y."/>
            <person name="Shu Y.L."/>
            <person name="Rong J.C."/>
            <person name="Zhang Y.J."/>
            <person name="Zhao D.L."/>
            <person name="Chen X.L."/>
            <person name="Zhang X.Y."/>
            <person name="Chen B."/>
            <person name="Zhou B.C."/>
            <person name="Zhang Y.Z."/>
        </authorList>
    </citation>
    <scope>NUCLEOTIDE SEQUENCE [LARGE SCALE GENOMIC DNA]</scope>
    <source>
        <strain evidence="2">LMG 21857</strain>
    </source>
</reference>
<dbReference type="AlphaFoldDB" id="K6ZTM5"/>
<sequence length="42" mass="4776">MGTPNYIRYDGHKYPVNLTVAFLLKAACAQIIKVYLMNGFHC</sequence>
<accession>K6ZTM5</accession>
<proteinExistence type="predicted"/>
<evidence type="ECO:0000313" key="1">
    <source>
        <dbReference type="EMBL" id="GAC32178.1"/>
    </source>
</evidence>
<organism evidence="1 2">
    <name type="scientific">Paraglaciecola polaris LMG 21857</name>
    <dbReference type="NCBI Taxonomy" id="1129793"/>
    <lineage>
        <taxon>Bacteria</taxon>
        <taxon>Pseudomonadati</taxon>
        <taxon>Pseudomonadota</taxon>
        <taxon>Gammaproteobacteria</taxon>
        <taxon>Alteromonadales</taxon>
        <taxon>Alteromonadaceae</taxon>
        <taxon>Paraglaciecola</taxon>
    </lineage>
</organism>
<dbReference type="Proteomes" id="UP000006322">
    <property type="component" value="Unassembled WGS sequence"/>
</dbReference>
<dbReference type="EMBL" id="BAER01000033">
    <property type="protein sequence ID" value="GAC32178.1"/>
    <property type="molecule type" value="Genomic_DNA"/>
</dbReference>
<comment type="caution">
    <text evidence="1">The sequence shown here is derived from an EMBL/GenBank/DDBJ whole genome shotgun (WGS) entry which is preliminary data.</text>
</comment>
<evidence type="ECO:0000313" key="2">
    <source>
        <dbReference type="Proteomes" id="UP000006322"/>
    </source>
</evidence>
<protein>
    <submittedName>
        <fullName evidence="1">Uncharacterized protein</fullName>
    </submittedName>
</protein>